<dbReference type="SUPFAM" id="SSF52343">
    <property type="entry name" value="Ferredoxin reductase-like, C-terminal NADP-linked domain"/>
    <property type="match status" value="1"/>
</dbReference>
<keyword evidence="10" id="KW-0406">Ion transport</keyword>
<dbReference type="Pfam" id="PF01794">
    <property type="entry name" value="Ferric_reduct"/>
    <property type="match status" value="1"/>
</dbReference>
<dbReference type="CDD" id="cd06186">
    <property type="entry name" value="NOX_Duox_like_FAD_NADP"/>
    <property type="match status" value="1"/>
</dbReference>
<reference evidence="17 18" key="1">
    <citation type="journal article" date="2025" name="Microbiol. Resour. Announc.">
        <title>Draft genome sequences for Neonectria magnoliae and Neonectria punicea, canker pathogens of Liriodendron tulipifera and Acer saccharum in West Virginia.</title>
        <authorList>
            <person name="Petronek H.M."/>
            <person name="Kasson M.T."/>
            <person name="Metheny A.M."/>
            <person name="Stauder C.M."/>
            <person name="Lovett B."/>
            <person name="Lynch S.C."/>
            <person name="Garnas J.R."/>
            <person name="Kasson L.R."/>
            <person name="Stajich J.E."/>
        </authorList>
    </citation>
    <scope>NUCLEOTIDE SEQUENCE [LARGE SCALE GENOMIC DNA]</scope>
    <source>
        <strain evidence="17 18">NRRL 64653</strain>
    </source>
</reference>
<evidence type="ECO:0000256" key="5">
    <source>
        <dbReference type="ARBA" id="ARBA00022475"/>
    </source>
</evidence>
<dbReference type="InterPro" id="IPR017927">
    <property type="entry name" value="FAD-bd_FR_type"/>
</dbReference>
<evidence type="ECO:0000256" key="9">
    <source>
        <dbReference type="ARBA" id="ARBA00023002"/>
    </source>
</evidence>
<evidence type="ECO:0000256" key="2">
    <source>
        <dbReference type="ARBA" id="ARBA00006278"/>
    </source>
</evidence>
<dbReference type="Pfam" id="PF08030">
    <property type="entry name" value="NAD_binding_6"/>
    <property type="match status" value="1"/>
</dbReference>
<dbReference type="Gene3D" id="3.40.50.80">
    <property type="entry name" value="Nucleotide-binding domain of ferredoxin-NADP reductase (FNR) module"/>
    <property type="match status" value="1"/>
</dbReference>
<gene>
    <name evidence="17" type="primary">FRP1_2</name>
    <name evidence="17" type="ORF">QQX98_008212</name>
</gene>
<organism evidence="17 18">
    <name type="scientific">Neonectria punicea</name>
    <dbReference type="NCBI Taxonomy" id="979145"/>
    <lineage>
        <taxon>Eukaryota</taxon>
        <taxon>Fungi</taxon>
        <taxon>Dikarya</taxon>
        <taxon>Ascomycota</taxon>
        <taxon>Pezizomycotina</taxon>
        <taxon>Sordariomycetes</taxon>
        <taxon>Hypocreomycetidae</taxon>
        <taxon>Hypocreales</taxon>
        <taxon>Nectriaceae</taxon>
        <taxon>Neonectria</taxon>
    </lineage>
</organism>
<evidence type="ECO:0000256" key="4">
    <source>
        <dbReference type="ARBA" id="ARBA00022448"/>
    </source>
</evidence>
<evidence type="ECO:0000256" key="10">
    <source>
        <dbReference type="ARBA" id="ARBA00023065"/>
    </source>
</evidence>
<feature type="transmembrane region" description="Helical" evidence="15">
    <location>
        <begin position="244"/>
        <end position="264"/>
    </location>
</feature>
<evidence type="ECO:0000256" key="15">
    <source>
        <dbReference type="SAM" id="Phobius"/>
    </source>
</evidence>
<comment type="catalytic activity">
    <reaction evidence="13">
        <text>2 a Fe(II)-siderophore + NADP(+) + H(+) = 2 a Fe(III)-siderophore + NADPH</text>
        <dbReference type="Rhea" id="RHEA:28795"/>
        <dbReference type="Rhea" id="RHEA-COMP:11342"/>
        <dbReference type="Rhea" id="RHEA-COMP:11344"/>
        <dbReference type="ChEBI" id="CHEBI:15378"/>
        <dbReference type="ChEBI" id="CHEBI:29033"/>
        <dbReference type="ChEBI" id="CHEBI:29034"/>
        <dbReference type="ChEBI" id="CHEBI:57783"/>
        <dbReference type="ChEBI" id="CHEBI:58349"/>
        <dbReference type="EC" id="1.16.1.9"/>
    </reaction>
</comment>
<feature type="region of interest" description="Disordered" evidence="14">
    <location>
        <begin position="1"/>
        <end position="24"/>
    </location>
</feature>
<evidence type="ECO:0000256" key="12">
    <source>
        <dbReference type="ARBA" id="ARBA00023180"/>
    </source>
</evidence>
<dbReference type="InterPro" id="IPR013130">
    <property type="entry name" value="Fe3_Rdtase_TM_dom"/>
</dbReference>
<dbReference type="SUPFAM" id="SSF63380">
    <property type="entry name" value="Riboflavin synthase domain-like"/>
    <property type="match status" value="1"/>
</dbReference>
<evidence type="ECO:0000256" key="7">
    <source>
        <dbReference type="ARBA" id="ARBA00022982"/>
    </source>
</evidence>
<evidence type="ECO:0000256" key="13">
    <source>
        <dbReference type="ARBA" id="ARBA00048483"/>
    </source>
</evidence>
<evidence type="ECO:0000256" key="8">
    <source>
        <dbReference type="ARBA" id="ARBA00022989"/>
    </source>
</evidence>
<comment type="caution">
    <text evidence="17">The sequence shown here is derived from an EMBL/GenBank/DDBJ whole genome shotgun (WGS) entry which is preliminary data.</text>
</comment>
<keyword evidence="9" id="KW-0560">Oxidoreductase</keyword>
<dbReference type="SFLD" id="SFLDS00052">
    <property type="entry name" value="Ferric_Reductase_Domain"/>
    <property type="match status" value="1"/>
</dbReference>
<dbReference type="PANTHER" id="PTHR32361:SF9">
    <property type="entry name" value="FERRIC REDUCTASE TRANSMEMBRANE COMPONENT 3-RELATED"/>
    <property type="match status" value="1"/>
</dbReference>
<evidence type="ECO:0000313" key="17">
    <source>
        <dbReference type="EMBL" id="KAK7409617.1"/>
    </source>
</evidence>
<feature type="region of interest" description="Disordered" evidence="14">
    <location>
        <begin position="497"/>
        <end position="517"/>
    </location>
</feature>
<dbReference type="SFLD" id="SFLDG01168">
    <property type="entry name" value="Ferric_reductase_subgroup_(FRE"/>
    <property type="match status" value="1"/>
</dbReference>
<keyword evidence="8 15" id="KW-1133">Transmembrane helix</keyword>
<comment type="subcellular location">
    <subcellularLocation>
        <location evidence="1">Cell membrane</location>
        <topology evidence="1">Multi-pass membrane protein</topology>
    </subcellularLocation>
</comment>
<feature type="transmembrane region" description="Helical" evidence="15">
    <location>
        <begin position="109"/>
        <end position="128"/>
    </location>
</feature>
<evidence type="ECO:0000256" key="1">
    <source>
        <dbReference type="ARBA" id="ARBA00004651"/>
    </source>
</evidence>
<dbReference type="InterPro" id="IPR039261">
    <property type="entry name" value="FNR_nucleotide-bd"/>
</dbReference>
<dbReference type="Proteomes" id="UP001498476">
    <property type="component" value="Unassembled WGS sequence"/>
</dbReference>
<feature type="transmembrane region" description="Helical" evidence="15">
    <location>
        <begin position="140"/>
        <end position="159"/>
    </location>
</feature>
<dbReference type="PROSITE" id="PS51384">
    <property type="entry name" value="FAD_FR"/>
    <property type="match status" value="1"/>
</dbReference>
<evidence type="ECO:0000256" key="11">
    <source>
        <dbReference type="ARBA" id="ARBA00023136"/>
    </source>
</evidence>
<dbReference type="EMBL" id="JAZAVJ010000145">
    <property type="protein sequence ID" value="KAK7409617.1"/>
    <property type="molecule type" value="Genomic_DNA"/>
</dbReference>
<dbReference type="InterPro" id="IPR013121">
    <property type="entry name" value="Fe_red_NAD-bd_6"/>
</dbReference>
<keyword evidence="4" id="KW-0813">Transport</keyword>
<dbReference type="EC" id="1.16.1.9" evidence="3"/>
<sequence>MAFFARHGDDEHGHGHGHGHGNEDSERQHALASLYWYAIAAVLITAFIARLVAVVIARQRSKRIESRSGFDSSVSTVERLFEGSRAAVSGSFLSRRRPSWLASLPLKRAFLVVMYAAFVCFLLTWKAVKHDGKYLERLGFRAAWITATQTSLPFLLAARTNPIGFILGTSYERINWFHRWVSRVFVASATIHGSFFIVEWVAADFFWTELRTVGMVKWGLAAWSVLLWTLVSTLPPFRRMRYEFFVLQHIISVALLLVLLLIHVPDHHHFSIWCAVVAFLYDIVTRSANPIWRSIRLGFSSGILARYAHKAHVDAVDDELTVVTIRNVGFKWTPGQHVLIWSPTFPRQFPHPFTISSIPSAETSSRDLQLVLKTKDGFTRALNGWGRKADHAGGEGVLQVLLAGPYGALPNWRQYDNVVLIAASTGASFTTPILEDLITTQSPGRVRKLSALYIARRKAHVEPYLNRLSRVVSRAKEMGISVRIEVAVTQSARNVVDLDESPANQSRERLIEPEPRLEGRGDSVELERFSLDSNESQGSEREAQLLKEEVELGLDDGYAYDASSITETEGRPDIAAFLRTAVGNVPGHVAVAVCGGSPIEKTVQRTVASLRSERVDGLGAHDIFLHIERSDI</sequence>
<keyword evidence="7" id="KW-0249">Electron transport</keyword>
<dbReference type="InterPro" id="IPR013112">
    <property type="entry name" value="FAD-bd_8"/>
</dbReference>
<feature type="transmembrane region" description="Helical" evidence="15">
    <location>
        <begin position="180"/>
        <end position="198"/>
    </location>
</feature>
<proteinExistence type="inferred from homology"/>
<evidence type="ECO:0000313" key="18">
    <source>
        <dbReference type="Proteomes" id="UP001498476"/>
    </source>
</evidence>
<evidence type="ECO:0000256" key="14">
    <source>
        <dbReference type="SAM" id="MobiDB-lite"/>
    </source>
</evidence>
<name>A0ABR1GVS6_9HYPO</name>
<dbReference type="PANTHER" id="PTHR32361">
    <property type="entry name" value="FERRIC/CUPRIC REDUCTASE TRANSMEMBRANE COMPONENT"/>
    <property type="match status" value="1"/>
</dbReference>
<keyword evidence="18" id="KW-1185">Reference proteome</keyword>
<evidence type="ECO:0000259" key="16">
    <source>
        <dbReference type="PROSITE" id="PS51384"/>
    </source>
</evidence>
<feature type="transmembrane region" description="Helical" evidence="15">
    <location>
        <begin position="34"/>
        <end position="57"/>
    </location>
</feature>
<keyword evidence="6 15" id="KW-0812">Transmembrane</keyword>
<feature type="transmembrane region" description="Helical" evidence="15">
    <location>
        <begin position="218"/>
        <end position="237"/>
    </location>
</feature>
<keyword evidence="12" id="KW-0325">Glycoprotein</keyword>
<dbReference type="InterPro" id="IPR051410">
    <property type="entry name" value="Ferric/Cupric_Reductase"/>
</dbReference>
<dbReference type="Pfam" id="PF08022">
    <property type="entry name" value="FAD_binding_8"/>
    <property type="match status" value="1"/>
</dbReference>
<keyword evidence="11 15" id="KW-0472">Membrane</keyword>
<feature type="compositionally biased region" description="Basic and acidic residues" evidence="14">
    <location>
        <begin position="506"/>
        <end position="517"/>
    </location>
</feature>
<comment type="similarity">
    <text evidence="2">Belongs to the ferric reductase (FRE) family.</text>
</comment>
<feature type="domain" description="FAD-binding FR-type" evidence="16">
    <location>
        <begin position="300"/>
        <end position="412"/>
    </location>
</feature>
<evidence type="ECO:0000256" key="3">
    <source>
        <dbReference type="ARBA" id="ARBA00012668"/>
    </source>
</evidence>
<evidence type="ECO:0000256" key="6">
    <source>
        <dbReference type="ARBA" id="ARBA00022692"/>
    </source>
</evidence>
<protein>
    <recommendedName>
        <fullName evidence="3">ferric-chelate reductase (NADPH)</fullName>
        <ecNumber evidence="3">1.16.1.9</ecNumber>
    </recommendedName>
</protein>
<accession>A0ABR1GVS6</accession>
<keyword evidence="5" id="KW-1003">Cell membrane</keyword>
<dbReference type="InterPro" id="IPR017938">
    <property type="entry name" value="Riboflavin_synthase-like_b-brl"/>
</dbReference>